<gene>
    <name evidence="2" type="ORF">SAMN05421847_2037</name>
</gene>
<dbReference type="Proteomes" id="UP000236738">
    <property type="component" value="Unassembled WGS sequence"/>
</dbReference>
<dbReference type="OrthoDB" id="1493879at2"/>
<sequence length="227" mass="27133">MNLKKEELLELFNSSIDNAFYMYECSRKILFELEKNKYPSLGLAELSLEELGKSFSCLAYYSKAQNLGDWKDFWKEWRNHDIKAHRAFFYEFFCLLRLELEYENEDEALEFPSVRGNFSKEKEASFYVDIDKGNRKIHKPENEISDEECIRRVTSLSGLFNAAFYIKDWFAENPNENFRNAISDYAYRTISTEMYQQDVLDTLKEMKGENEEYNRALKKIEMLFNPE</sequence>
<accession>A0A1H5Z7F8</accession>
<reference evidence="3" key="1">
    <citation type="submission" date="2016-10" db="EMBL/GenBank/DDBJ databases">
        <authorList>
            <person name="Varghese N."/>
            <person name="Submissions S."/>
        </authorList>
    </citation>
    <scope>NUCLEOTIDE SEQUENCE [LARGE SCALE GENOMIC DNA]</scope>
    <source>
        <strain evidence="3">DSM 21580</strain>
    </source>
</reference>
<dbReference type="NCBIfam" id="TIGR04498">
    <property type="entry name" value="AbiV_defense"/>
    <property type="match status" value="1"/>
</dbReference>
<proteinExistence type="predicted"/>
<dbReference type="RefSeq" id="WP_103913917.1">
    <property type="nucleotide sequence ID" value="NZ_FNUS01000004.1"/>
</dbReference>
<dbReference type="AlphaFoldDB" id="A0A1H5Z7F8"/>
<dbReference type="EMBL" id="FNUS01000004">
    <property type="protein sequence ID" value="SEG32469.1"/>
    <property type="molecule type" value="Genomic_DNA"/>
</dbReference>
<dbReference type="Pfam" id="PF18728">
    <property type="entry name" value="HEPN_AbiV"/>
    <property type="match status" value="1"/>
</dbReference>
<dbReference type="InterPro" id="IPR030987">
    <property type="entry name" value="AbiV"/>
</dbReference>
<keyword evidence="1" id="KW-0175">Coiled coil</keyword>
<evidence type="ECO:0000256" key="1">
    <source>
        <dbReference type="SAM" id="Coils"/>
    </source>
</evidence>
<feature type="coiled-coil region" evidence="1">
    <location>
        <begin position="196"/>
        <end position="223"/>
    </location>
</feature>
<evidence type="ECO:0000313" key="3">
    <source>
        <dbReference type="Proteomes" id="UP000236738"/>
    </source>
</evidence>
<keyword evidence="3" id="KW-1185">Reference proteome</keyword>
<organism evidence="2 3">
    <name type="scientific">Halpernia humi</name>
    <dbReference type="NCBI Taxonomy" id="493375"/>
    <lineage>
        <taxon>Bacteria</taxon>
        <taxon>Pseudomonadati</taxon>
        <taxon>Bacteroidota</taxon>
        <taxon>Flavobacteriia</taxon>
        <taxon>Flavobacteriales</taxon>
        <taxon>Weeksellaceae</taxon>
        <taxon>Chryseobacterium group</taxon>
        <taxon>Halpernia</taxon>
    </lineage>
</organism>
<protein>
    <submittedName>
        <fullName evidence="2">Abortive infection protein, AbiV family</fullName>
    </submittedName>
</protein>
<evidence type="ECO:0000313" key="2">
    <source>
        <dbReference type="EMBL" id="SEG32469.1"/>
    </source>
</evidence>
<name>A0A1H5Z7F8_9FLAO</name>